<feature type="region of interest" description="Disordered" evidence="1">
    <location>
        <begin position="14"/>
        <end position="66"/>
    </location>
</feature>
<dbReference type="Pfam" id="PF17316">
    <property type="entry name" value="Perilipin_2"/>
    <property type="match status" value="1"/>
</dbReference>
<dbReference type="Proteomes" id="UP000094236">
    <property type="component" value="Unassembled WGS sequence"/>
</dbReference>
<evidence type="ECO:0000313" key="2">
    <source>
        <dbReference type="EMBL" id="ODV98485.1"/>
    </source>
</evidence>
<evidence type="ECO:0000313" key="3">
    <source>
        <dbReference type="Proteomes" id="UP000094236"/>
    </source>
</evidence>
<gene>
    <name evidence="2" type="ORF">PACTADRAFT_48236</name>
</gene>
<evidence type="ECO:0000256" key="1">
    <source>
        <dbReference type="SAM" id="MobiDB-lite"/>
    </source>
</evidence>
<reference evidence="3" key="1">
    <citation type="submission" date="2016-05" db="EMBL/GenBank/DDBJ databases">
        <title>Comparative genomics of biotechnologically important yeasts.</title>
        <authorList>
            <consortium name="DOE Joint Genome Institute"/>
            <person name="Riley R."/>
            <person name="Haridas S."/>
            <person name="Wolfe K.H."/>
            <person name="Lopes M.R."/>
            <person name="Hittinger C.T."/>
            <person name="Goker M."/>
            <person name="Salamov A."/>
            <person name="Wisecaver J."/>
            <person name="Long T.M."/>
            <person name="Aerts A.L."/>
            <person name="Barry K."/>
            <person name="Choi C."/>
            <person name="Clum A."/>
            <person name="Coughlan A.Y."/>
            <person name="Deshpande S."/>
            <person name="Douglass A.P."/>
            <person name="Hanson S.J."/>
            <person name="Klenk H.-P."/>
            <person name="Labutti K."/>
            <person name="Lapidus A."/>
            <person name="Lindquist E."/>
            <person name="Lipzen A."/>
            <person name="Meier-Kolthoff J.P."/>
            <person name="Ohm R.A."/>
            <person name="Otillar R.P."/>
            <person name="Pangilinan J."/>
            <person name="Peng Y."/>
            <person name="Rokas A."/>
            <person name="Rosa C.A."/>
            <person name="Scheuner C."/>
            <person name="Sibirny A.A."/>
            <person name="Slot J.C."/>
            <person name="Stielow J.B."/>
            <person name="Sun H."/>
            <person name="Kurtzman C.P."/>
            <person name="Blackwell M."/>
            <person name="Grigoriev I.V."/>
            <person name="Jeffries T.W."/>
        </authorList>
    </citation>
    <scope>NUCLEOTIDE SEQUENCE [LARGE SCALE GENOMIC DNA]</scope>
    <source>
        <strain evidence="3">NRRL Y-2460</strain>
    </source>
</reference>
<dbReference type="OrthoDB" id="376826at2759"/>
<protein>
    <submittedName>
        <fullName evidence="2">Uncharacterized protein</fullName>
    </submittedName>
</protein>
<proteinExistence type="predicted"/>
<dbReference type="EMBL" id="KV454011">
    <property type="protein sequence ID" value="ODV98485.1"/>
    <property type="molecule type" value="Genomic_DNA"/>
</dbReference>
<keyword evidence="3" id="KW-1185">Reference proteome</keyword>
<feature type="compositionally biased region" description="Low complexity" evidence="1">
    <location>
        <begin position="26"/>
        <end position="39"/>
    </location>
</feature>
<accession>A0A1E4U396</accession>
<dbReference type="AlphaFoldDB" id="A0A1E4U396"/>
<name>A0A1E4U396_PACTA</name>
<organism evidence="2 3">
    <name type="scientific">Pachysolen tannophilus NRRL Y-2460</name>
    <dbReference type="NCBI Taxonomy" id="669874"/>
    <lineage>
        <taxon>Eukaryota</taxon>
        <taxon>Fungi</taxon>
        <taxon>Dikarya</taxon>
        <taxon>Ascomycota</taxon>
        <taxon>Saccharomycotina</taxon>
        <taxon>Pichiomycetes</taxon>
        <taxon>Pachysolenaceae</taxon>
        <taxon>Pachysolen</taxon>
    </lineage>
</organism>
<sequence length="310" mass="33888">MPIRPHLDFILGKSKTKSDLQEESEAAAATASQQVGSSAVEEQAPKIAELSEPLSSETAMGSEDNMSKTAKHIFKYPIAKSSIETVQSIPHPRIIAPAMVSLRNTAAVKPIFEVVDGLNDNALSQLDRAIPQLQKIEPHDVYDAVMSPISSARENTSRLTDATEGMVNDRIVVPARKLVSDVRERYSAVYDNHGKALIRSQVDPIVRPVNTRLEKFVSDHFPEQAKKSPTEGLSNEISRSIRIVSPVIRELPSEVRGHIGQVYKDQRLEQEQGFVGTARASMATSAKLCTEAFQRFSGLFGASRETAAAA</sequence>